<evidence type="ECO:0000256" key="4">
    <source>
        <dbReference type="SAM" id="SignalP"/>
    </source>
</evidence>
<evidence type="ECO:0000256" key="1">
    <source>
        <dbReference type="ARBA" id="ARBA00012920"/>
    </source>
</evidence>
<feature type="signal peptide" evidence="4">
    <location>
        <begin position="1"/>
        <end position="18"/>
    </location>
</feature>
<dbReference type="InterPro" id="IPR027473">
    <property type="entry name" value="L-asparaginase_C"/>
</dbReference>
<protein>
    <recommendedName>
        <fullName evidence="1">asparaginase</fullName>
        <ecNumber evidence="1">3.5.1.1</ecNumber>
    </recommendedName>
</protein>
<dbReference type="Gene3D" id="3.40.50.1170">
    <property type="entry name" value="L-asparaginase, N-terminal domain"/>
    <property type="match status" value="1"/>
</dbReference>
<dbReference type="Pfam" id="PF17763">
    <property type="entry name" value="Asparaginase_C"/>
    <property type="match status" value="1"/>
</dbReference>
<evidence type="ECO:0000259" key="6">
    <source>
        <dbReference type="Pfam" id="PF17763"/>
    </source>
</evidence>
<dbReference type="PANTHER" id="PTHR11707">
    <property type="entry name" value="L-ASPARAGINASE"/>
    <property type="match status" value="1"/>
</dbReference>
<dbReference type="InterPro" id="IPR037152">
    <property type="entry name" value="L-asparaginase_N_sf"/>
</dbReference>
<dbReference type="PRINTS" id="PR00139">
    <property type="entry name" value="ASNGLNASE"/>
</dbReference>
<dbReference type="InterPro" id="IPR040919">
    <property type="entry name" value="Asparaginase_C"/>
</dbReference>
<feature type="domain" description="L-asparaginase N-terminal" evidence="5">
    <location>
        <begin position="45"/>
        <end position="221"/>
    </location>
</feature>
<dbReference type="PROSITE" id="PS51732">
    <property type="entry name" value="ASN_GLN_ASE_3"/>
    <property type="match status" value="1"/>
</dbReference>
<accession>A0ABQ5JTZ1</accession>
<dbReference type="InterPro" id="IPR027474">
    <property type="entry name" value="L-asparaginase_N"/>
</dbReference>
<evidence type="ECO:0000256" key="2">
    <source>
        <dbReference type="PROSITE-ProRule" id="PRU10099"/>
    </source>
</evidence>
<evidence type="ECO:0000313" key="8">
    <source>
        <dbReference type="Proteomes" id="UP001057375"/>
    </source>
</evidence>
<dbReference type="InterPro" id="IPR027475">
    <property type="entry name" value="Asparaginase/glutaminase_AS2"/>
</dbReference>
<dbReference type="PIRSF" id="PIRSF001220">
    <property type="entry name" value="L-ASNase_gatD"/>
    <property type="match status" value="1"/>
</dbReference>
<proteinExistence type="predicted"/>
<dbReference type="PANTHER" id="PTHR11707:SF28">
    <property type="entry name" value="60 KDA LYSOPHOSPHOLIPASE"/>
    <property type="match status" value="1"/>
</dbReference>
<dbReference type="Proteomes" id="UP001057375">
    <property type="component" value="Unassembled WGS sequence"/>
</dbReference>
<reference evidence="7" key="1">
    <citation type="submission" date="2022-03" db="EMBL/GenBank/DDBJ databases">
        <title>Draft genome sequence of Aduncisulcus paluster, a free-living microaerophilic Fornicata.</title>
        <authorList>
            <person name="Yuyama I."/>
            <person name="Kume K."/>
            <person name="Tamura T."/>
            <person name="Inagaki Y."/>
            <person name="Hashimoto T."/>
        </authorList>
    </citation>
    <scope>NUCLEOTIDE SEQUENCE</scope>
    <source>
        <strain evidence="7">NY0171</strain>
    </source>
</reference>
<feature type="active site" evidence="2">
    <location>
        <position position="53"/>
    </location>
</feature>
<dbReference type="SUPFAM" id="SSF53774">
    <property type="entry name" value="Glutaminase/Asparaginase"/>
    <property type="match status" value="1"/>
</dbReference>
<evidence type="ECO:0000259" key="5">
    <source>
        <dbReference type="Pfam" id="PF00710"/>
    </source>
</evidence>
<dbReference type="PROSITE" id="PS00144">
    <property type="entry name" value="ASN_GLN_ASE_1"/>
    <property type="match status" value="1"/>
</dbReference>
<name>A0ABQ5JTZ1_9EUKA</name>
<gene>
    <name evidence="7" type="ORF">ADUPG1_010991</name>
</gene>
<organism evidence="7 8">
    <name type="scientific">Aduncisulcus paluster</name>
    <dbReference type="NCBI Taxonomy" id="2918883"/>
    <lineage>
        <taxon>Eukaryota</taxon>
        <taxon>Metamonada</taxon>
        <taxon>Carpediemonas-like organisms</taxon>
        <taxon>Aduncisulcus</taxon>
    </lineage>
</organism>
<dbReference type="EC" id="3.5.1.1" evidence="1"/>
<dbReference type="InterPro" id="IPR006034">
    <property type="entry name" value="Asparaginase/glutaminase-like"/>
</dbReference>
<feature type="active site" evidence="3">
    <location>
        <position position="130"/>
    </location>
</feature>
<dbReference type="InterPro" id="IPR036152">
    <property type="entry name" value="Asp/glu_Ase-like_sf"/>
</dbReference>
<keyword evidence="8" id="KW-1185">Reference proteome</keyword>
<dbReference type="EMBL" id="BQXS01011793">
    <property type="protein sequence ID" value="GKT16821.1"/>
    <property type="molecule type" value="Genomic_DNA"/>
</dbReference>
<dbReference type="SFLD" id="SFLDS00057">
    <property type="entry name" value="Glutaminase/Asparaginase"/>
    <property type="match status" value="1"/>
</dbReference>
<keyword evidence="4" id="KW-0732">Signal</keyword>
<evidence type="ECO:0000256" key="3">
    <source>
        <dbReference type="PROSITE-ProRule" id="PRU10100"/>
    </source>
</evidence>
<evidence type="ECO:0000313" key="7">
    <source>
        <dbReference type="EMBL" id="GKT16821.1"/>
    </source>
</evidence>
<dbReference type="CDD" id="cd08963">
    <property type="entry name" value="L-asparaginase_I"/>
    <property type="match status" value="1"/>
</dbReference>
<sequence length="377" mass="41202">MKTLHFLFIIAFITYSLAFDPIVLPDGPYSKFRRNDGLKTSDRSIYIAYTGGTIGMKKTDDGYVPEPGYLEEVMSNIPNFSADDMPSYTINEYDPLLDSSQMNPSNWMQIAYDIFNVYHDYDGFVVIHGTDTMAFTASALSFLLENLDKPVVVTGSQIPLAETFNDGVFNLLGAMQLAADYSIPEVMLYFDHHAMRGNRTQKLSAWDLDAFDSGFFPNLVTQCVTTVVRDDLILDPPTGTFAVTADVSDINVVLIHLYPGISGDFVERALDDSTIEGAVILAYGTGNGPVGDDDFMSALTDANSRGVVLVDATQTHQGLVNLDEYGASLKDAGCVSAKDMTAEAALAKLIYLLAKGYSIDYVKDMIPQNMMGELGSV</sequence>
<dbReference type="SMART" id="SM00870">
    <property type="entry name" value="Asparaginase"/>
    <property type="match status" value="1"/>
</dbReference>
<feature type="domain" description="Asparaginase/glutaminase C-terminal" evidence="6">
    <location>
        <begin position="251"/>
        <end position="365"/>
    </location>
</feature>
<comment type="caution">
    <text evidence="7">The sequence shown here is derived from an EMBL/GenBank/DDBJ whole genome shotgun (WGS) entry which is preliminary data.</text>
</comment>
<feature type="chain" id="PRO_5045867055" description="asparaginase" evidence="4">
    <location>
        <begin position="19"/>
        <end position="377"/>
    </location>
</feature>
<dbReference type="InterPro" id="IPR041725">
    <property type="entry name" value="L-asparaginase_I"/>
</dbReference>
<dbReference type="PROSITE" id="PS00917">
    <property type="entry name" value="ASN_GLN_ASE_2"/>
    <property type="match status" value="1"/>
</dbReference>
<dbReference type="InterPro" id="IPR020827">
    <property type="entry name" value="Asparaginase/glutaminase_AS1"/>
</dbReference>
<dbReference type="PIRSF" id="PIRSF500176">
    <property type="entry name" value="L_ASNase"/>
    <property type="match status" value="1"/>
</dbReference>
<dbReference type="Gene3D" id="3.40.50.40">
    <property type="match status" value="1"/>
</dbReference>
<dbReference type="Pfam" id="PF00710">
    <property type="entry name" value="Asparaginase"/>
    <property type="match status" value="1"/>
</dbReference>